<dbReference type="InterPro" id="IPR003346">
    <property type="entry name" value="Transposase_20"/>
</dbReference>
<dbReference type="Pfam" id="PF01548">
    <property type="entry name" value="DEDD_Tnp_IS110"/>
    <property type="match status" value="1"/>
</dbReference>
<proteinExistence type="predicted"/>
<evidence type="ECO:0000313" key="3">
    <source>
        <dbReference type="EMBL" id="ODR93377.1"/>
    </source>
</evidence>
<dbReference type="GO" id="GO:0003677">
    <property type="term" value="F:DNA binding"/>
    <property type="evidence" value="ECO:0007669"/>
    <property type="project" value="InterPro"/>
</dbReference>
<evidence type="ECO:0000313" key="4">
    <source>
        <dbReference type="Proteomes" id="UP000094342"/>
    </source>
</evidence>
<name>A0A1E3VIM5_9HYPH</name>
<keyword evidence="4" id="KW-1185">Reference proteome</keyword>
<dbReference type="InterPro" id="IPR047650">
    <property type="entry name" value="Transpos_IS110"/>
</dbReference>
<dbReference type="OrthoDB" id="8261795at2"/>
<dbReference type="AlphaFoldDB" id="A0A1E3VIM5"/>
<gene>
    <name evidence="3" type="ORF">A8M32_00070</name>
</gene>
<dbReference type="Proteomes" id="UP000094342">
    <property type="component" value="Unassembled WGS sequence"/>
</dbReference>
<sequence>MKIFVGLDVAKDLHWAYVIDSDAKPVLSHSVANDPDQIAALITEIEALGADEVTVALDLLGGTATLLCAMIAEAGLRLVHTPGLSVNRARQGMRGGENKSDPRDAATIAELARTRPDLRPVETEREIDVDIRLLVGRRSEIVRDQTRRLGRLRDLLSSLFPAFERQIDVKTKTGLTFLSHFAAPHELRTARAARIARKLMRSSPHLRGVLQLAEEAIMLAKAQSLDVPGATTRARLIKELAAEALAARQARDRIDSDIAELLARHPDAALVQSLPGMGVVMTAELIAHIGDIRRFRSADALAAAAGLTPVLRQSGKSYAIRRATSGDKALKRVFFQSAFAALSHPGSKAFYNRKRTEGKRHSQALIALARRRINVIWAMLNSRQPFVENFKNVA</sequence>
<comment type="caution">
    <text evidence="3">The sequence shown here is derived from an EMBL/GenBank/DDBJ whole genome shotgun (WGS) entry which is preliminary data.</text>
</comment>
<feature type="domain" description="Transposase IS116/IS110/IS902 C-terminal" evidence="2">
    <location>
        <begin position="269"/>
        <end position="351"/>
    </location>
</feature>
<reference evidence="4" key="1">
    <citation type="submission" date="2016-05" db="EMBL/GenBank/DDBJ databases">
        <authorList>
            <person name="Li Y."/>
        </authorList>
    </citation>
    <scope>NUCLEOTIDE SEQUENCE [LARGE SCALE GENOMIC DNA]</scope>
    <source>
        <strain evidence="4">YIC4027</strain>
    </source>
</reference>
<dbReference type="InterPro" id="IPR002525">
    <property type="entry name" value="Transp_IS110-like_N"/>
</dbReference>
<dbReference type="PANTHER" id="PTHR33055">
    <property type="entry name" value="TRANSPOSASE FOR INSERTION SEQUENCE ELEMENT IS1111A"/>
    <property type="match status" value="1"/>
</dbReference>
<feature type="domain" description="Transposase IS110-like N-terminal" evidence="1">
    <location>
        <begin position="5"/>
        <end position="161"/>
    </location>
</feature>
<dbReference type="RefSeq" id="WP_069456388.1">
    <property type="nucleotide sequence ID" value="NZ_CP034911.1"/>
</dbReference>
<protein>
    <submittedName>
        <fullName evidence="3">Transposase</fullName>
    </submittedName>
</protein>
<organism evidence="3 4">
    <name type="scientific">Sinorhizobium alkalisoli</name>
    <dbReference type="NCBI Taxonomy" id="1752398"/>
    <lineage>
        <taxon>Bacteria</taxon>
        <taxon>Pseudomonadati</taxon>
        <taxon>Pseudomonadota</taxon>
        <taxon>Alphaproteobacteria</taxon>
        <taxon>Hyphomicrobiales</taxon>
        <taxon>Rhizobiaceae</taxon>
        <taxon>Sinorhizobium/Ensifer group</taxon>
        <taxon>Sinorhizobium</taxon>
    </lineage>
</organism>
<dbReference type="PANTHER" id="PTHR33055:SF3">
    <property type="entry name" value="PUTATIVE TRANSPOSASE FOR IS117-RELATED"/>
    <property type="match status" value="1"/>
</dbReference>
<dbReference type="GO" id="GO:0004803">
    <property type="term" value="F:transposase activity"/>
    <property type="evidence" value="ECO:0007669"/>
    <property type="project" value="InterPro"/>
</dbReference>
<dbReference type="GO" id="GO:0006313">
    <property type="term" value="P:DNA transposition"/>
    <property type="evidence" value="ECO:0007669"/>
    <property type="project" value="InterPro"/>
</dbReference>
<dbReference type="NCBIfam" id="NF033542">
    <property type="entry name" value="transpos_IS110"/>
    <property type="match status" value="1"/>
</dbReference>
<evidence type="ECO:0000259" key="2">
    <source>
        <dbReference type="Pfam" id="PF02371"/>
    </source>
</evidence>
<dbReference type="EMBL" id="LYBW01000009">
    <property type="protein sequence ID" value="ODR93377.1"/>
    <property type="molecule type" value="Genomic_DNA"/>
</dbReference>
<accession>A0A1E3VIM5</accession>
<evidence type="ECO:0000259" key="1">
    <source>
        <dbReference type="Pfam" id="PF01548"/>
    </source>
</evidence>
<dbReference type="Pfam" id="PF02371">
    <property type="entry name" value="Transposase_20"/>
    <property type="match status" value="1"/>
</dbReference>
<dbReference type="STRING" id="1752398.A8M32_00070"/>